<name>A0A1I5ETF0_9RHOB</name>
<sequence length="92" mass="9029">MGYVINIVIPLGTLGITLILENVMKKFSTLAAAAALAFAAVAPVSAEEANVNADPFVSTQGAFAIGTPGLIAAGLVVGVIAVAAIDSSDGTN</sequence>
<dbReference type="EMBL" id="FOVP01000017">
    <property type="protein sequence ID" value="SFO14653.1"/>
    <property type="molecule type" value="Genomic_DNA"/>
</dbReference>
<dbReference type="Proteomes" id="UP000198599">
    <property type="component" value="Unassembled WGS sequence"/>
</dbReference>
<evidence type="ECO:0000256" key="1">
    <source>
        <dbReference type="SAM" id="Phobius"/>
    </source>
</evidence>
<evidence type="ECO:0000313" key="3">
    <source>
        <dbReference type="Proteomes" id="UP000198599"/>
    </source>
</evidence>
<organism evidence="2 3">
    <name type="scientific">Roseovarius lutimaris</name>
    <dbReference type="NCBI Taxonomy" id="1005928"/>
    <lineage>
        <taxon>Bacteria</taxon>
        <taxon>Pseudomonadati</taxon>
        <taxon>Pseudomonadota</taxon>
        <taxon>Alphaproteobacteria</taxon>
        <taxon>Rhodobacterales</taxon>
        <taxon>Roseobacteraceae</taxon>
        <taxon>Roseovarius</taxon>
    </lineage>
</organism>
<protein>
    <submittedName>
        <fullName evidence="2">Uncharacterized protein</fullName>
    </submittedName>
</protein>
<feature type="transmembrane region" description="Helical" evidence="1">
    <location>
        <begin position="62"/>
        <end position="85"/>
    </location>
</feature>
<evidence type="ECO:0000313" key="2">
    <source>
        <dbReference type="EMBL" id="SFO14653.1"/>
    </source>
</evidence>
<keyword evidence="1" id="KW-0812">Transmembrane</keyword>
<keyword evidence="1" id="KW-0472">Membrane</keyword>
<dbReference type="AlphaFoldDB" id="A0A1I5ETF0"/>
<proteinExistence type="predicted"/>
<reference evidence="3" key="1">
    <citation type="submission" date="2016-10" db="EMBL/GenBank/DDBJ databases">
        <authorList>
            <person name="Varghese N."/>
            <person name="Submissions S."/>
        </authorList>
    </citation>
    <scope>NUCLEOTIDE SEQUENCE [LARGE SCALE GENOMIC DNA]</scope>
    <source>
        <strain evidence="3">DSM 28463</strain>
    </source>
</reference>
<keyword evidence="1" id="KW-1133">Transmembrane helix</keyword>
<accession>A0A1I5ETF0</accession>
<gene>
    <name evidence="2" type="ORF">SAMN04487859_11726</name>
</gene>
<keyword evidence="3" id="KW-1185">Reference proteome</keyword>